<dbReference type="Pfam" id="PF13456">
    <property type="entry name" value="RVT_3"/>
    <property type="match status" value="1"/>
</dbReference>
<dbReference type="SMART" id="SM00177">
    <property type="entry name" value="ARF"/>
    <property type="match status" value="1"/>
</dbReference>
<name>A0A6P9F5G5_JUGRE</name>
<dbReference type="RefSeq" id="XP_035551138.1">
    <property type="nucleotide sequence ID" value="XM_035695245.1"/>
</dbReference>
<dbReference type="Proteomes" id="UP000235220">
    <property type="component" value="Chromosome 10"/>
</dbReference>
<dbReference type="InterPro" id="IPR006689">
    <property type="entry name" value="Small_GTPase_ARF/SAR"/>
</dbReference>
<dbReference type="Pfam" id="PF00025">
    <property type="entry name" value="Arf"/>
    <property type="match status" value="1"/>
</dbReference>
<evidence type="ECO:0000256" key="5">
    <source>
        <dbReference type="ARBA" id="ARBA00022741"/>
    </source>
</evidence>
<evidence type="ECO:0000256" key="9">
    <source>
        <dbReference type="ARBA" id="ARBA00023134"/>
    </source>
</evidence>
<gene>
    <name evidence="14" type="primary">LOC109013586</name>
</gene>
<keyword evidence="9 11" id="KW-0342">GTP-binding</keyword>
<organism evidence="13 14">
    <name type="scientific">Juglans regia</name>
    <name type="common">English walnut</name>
    <dbReference type="NCBI Taxonomy" id="51240"/>
    <lineage>
        <taxon>Eukaryota</taxon>
        <taxon>Viridiplantae</taxon>
        <taxon>Streptophyta</taxon>
        <taxon>Embryophyta</taxon>
        <taxon>Tracheophyta</taxon>
        <taxon>Spermatophyta</taxon>
        <taxon>Magnoliopsida</taxon>
        <taxon>eudicotyledons</taxon>
        <taxon>Gunneridae</taxon>
        <taxon>Pentapetalae</taxon>
        <taxon>rosids</taxon>
        <taxon>fabids</taxon>
        <taxon>Fagales</taxon>
        <taxon>Juglandaceae</taxon>
        <taxon>Juglans</taxon>
    </lineage>
</organism>
<evidence type="ECO:0000256" key="8">
    <source>
        <dbReference type="ARBA" id="ARBA00023034"/>
    </source>
</evidence>
<dbReference type="GO" id="GO:0003924">
    <property type="term" value="F:GTPase activity"/>
    <property type="evidence" value="ECO:0007669"/>
    <property type="project" value="InterPro"/>
</dbReference>
<reference evidence="14" key="1">
    <citation type="submission" date="2025-08" db="UniProtKB">
        <authorList>
            <consortium name="RefSeq"/>
        </authorList>
    </citation>
    <scope>IDENTIFICATION</scope>
    <source>
        <tissue evidence="14">Leaves</tissue>
    </source>
</reference>
<comment type="subcellular location">
    <subcellularLocation>
        <location evidence="1">Golgi apparatus</location>
    </subcellularLocation>
</comment>
<keyword evidence="4" id="KW-0519">Myristate</keyword>
<dbReference type="Gene3D" id="3.40.50.300">
    <property type="entry name" value="P-loop containing nucleotide triphosphate hydrolases"/>
    <property type="match status" value="1"/>
</dbReference>
<keyword evidence="13" id="KW-1185">Reference proteome</keyword>
<dbReference type="PROSITE" id="PS51417">
    <property type="entry name" value="ARF"/>
    <property type="match status" value="1"/>
</dbReference>
<dbReference type="PANTHER" id="PTHR11711">
    <property type="entry name" value="ADP RIBOSYLATION FACTOR-RELATED"/>
    <property type="match status" value="1"/>
</dbReference>
<keyword evidence="10" id="KW-0449">Lipoprotein</keyword>
<keyword evidence="3" id="KW-0813">Transport</keyword>
<keyword evidence="7" id="KW-0653">Protein transport</keyword>
<proteinExistence type="inferred from homology"/>
<evidence type="ECO:0000313" key="13">
    <source>
        <dbReference type="Proteomes" id="UP000235220"/>
    </source>
</evidence>
<accession>A0A6P9F5G5</accession>
<dbReference type="GO" id="GO:0006886">
    <property type="term" value="P:intracellular protein transport"/>
    <property type="evidence" value="ECO:0000318"/>
    <property type="project" value="GO_Central"/>
</dbReference>
<evidence type="ECO:0000256" key="10">
    <source>
        <dbReference type="ARBA" id="ARBA00023288"/>
    </source>
</evidence>
<dbReference type="FunFam" id="3.40.50.300:FF:003500">
    <property type="entry name" value="ADP-ribosylation factor 1"/>
    <property type="match status" value="1"/>
</dbReference>
<keyword evidence="6" id="KW-0931">ER-Golgi transport</keyword>
<evidence type="ECO:0000256" key="4">
    <source>
        <dbReference type="ARBA" id="ARBA00022707"/>
    </source>
</evidence>
<dbReference type="OrthoDB" id="1906820at2759"/>
<dbReference type="GO" id="GO:0005737">
    <property type="term" value="C:cytoplasm"/>
    <property type="evidence" value="ECO:0000318"/>
    <property type="project" value="GO_Central"/>
</dbReference>
<dbReference type="AlphaFoldDB" id="A0A6P9F5G5"/>
<protein>
    <submittedName>
        <fullName evidence="14">Uncharacterized protein LOC109013586</fullName>
    </submittedName>
</protein>
<dbReference type="GO" id="GO:0004523">
    <property type="term" value="F:RNA-DNA hybrid ribonuclease activity"/>
    <property type="evidence" value="ECO:0007669"/>
    <property type="project" value="InterPro"/>
</dbReference>
<dbReference type="PRINTS" id="PR00328">
    <property type="entry name" value="SAR1GTPBP"/>
</dbReference>
<dbReference type="GeneID" id="109013586"/>
<dbReference type="SMART" id="SM00178">
    <property type="entry name" value="SAR"/>
    <property type="match status" value="1"/>
</dbReference>
<evidence type="ECO:0000256" key="2">
    <source>
        <dbReference type="ARBA" id="ARBA00010290"/>
    </source>
</evidence>
<dbReference type="GO" id="GO:0016192">
    <property type="term" value="P:vesicle-mediated transport"/>
    <property type="evidence" value="ECO:0000318"/>
    <property type="project" value="GO_Central"/>
</dbReference>
<dbReference type="SUPFAM" id="SSF52540">
    <property type="entry name" value="P-loop containing nucleoside triphosphate hydrolases"/>
    <property type="match status" value="1"/>
</dbReference>
<keyword evidence="8" id="KW-0333">Golgi apparatus</keyword>
<evidence type="ECO:0000256" key="7">
    <source>
        <dbReference type="ARBA" id="ARBA00022927"/>
    </source>
</evidence>
<keyword evidence="5 11" id="KW-0547">Nucleotide-binding</keyword>
<dbReference type="GO" id="GO:1903292">
    <property type="term" value="P:protein localization to Golgi membrane"/>
    <property type="evidence" value="ECO:0000318"/>
    <property type="project" value="GO_Central"/>
</dbReference>
<dbReference type="GO" id="GO:0005802">
    <property type="term" value="C:trans-Golgi network"/>
    <property type="evidence" value="ECO:0000318"/>
    <property type="project" value="GO_Central"/>
</dbReference>
<evidence type="ECO:0000256" key="11">
    <source>
        <dbReference type="PIRSR" id="PIRSR606689-1"/>
    </source>
</evidence>
<feature type="domain" description="RNase H type-1" evidence="12">
    <location>
        <begin position="2"/>
        <end position="65"/>
    </location>
</feature>
<dbReference type="InterPro" id="IPR027417">
    <property type="entry name" value="P-loop_NTPase"/>
</dbReference>
<evidence type="ECO:0000313" key="14">
    <source>
        <dbReference type="RefSeq" id="XP_035551138.1"/>
    </source>
</evidence>
<evidence type="ECO:0000256" key="1">
    <source>
        <dbReference type="ARBA" id="ARBA00004555"/>
    </source>
</evidence>
<dbReference type="GO" id="GO:0016004">
    <property type="term" value="F:phospholipase activator activity"/>
    <property type="evidence" value="ECO:0007669"/>
    <property type="project" value="UniProtKB-ARBA"/>
</dbReference>
<dbReference type="InterPro" id="IPR024156">
    <property type="entry name" value="Small_GTPase_ARF"/>
</dbReference>
<feature type="binding site" evidence="11">
    <location>
        <begin position="300"/>
        <end position="303"/>
    </location>
    <ligand>
        <name>GTP</name>
        <dbReference type="ChEBI" id="CHEBI:37565"/>
    </ligand>
</feature>
<dbReference type="GO" id="GO:0005525">
    <property type="term" value="F:GTP binding"/>
    <property type="evidence" value="ECO:0000318"/>
    <property type="project" value="GO_Central"/>
</dbReference>
<dbReference type="InterPro" id="IPR002156">
    <property type="entry name" value="RNaseH_domain"/>
</dbReference>
<evidence type="ECO:0000259" key="12">
    <source>
        <dbReference type="Pfam" id="PF13456"/>
    </source>
</evidence>
<comment type="similarity">
    <text evidence="2">Belongs to the small GTPase superfamily. Arf family.</text>
</comment>
<dbReference type="KEGG" id="jre:109013586"/>
<feature type="binding site" evidence="11">
    <location>
        <position position="244"/>
    </location>
    <ligand>
        <name>GTP</name>
        <dbReference type="ChEBI" id="CHEBI:37565"/>
    </ligand>
</feature>
<sequence>MGIRSLILEGDVLQMVNNFSMKNPDWSQAGRLIEDTKILNTCVIWSVVHTRREANQAAHILAQEALSLQEDFIGLEEFPTFKRKFLFSVNFSVKSPFFVKSALKNASFVSKISDNFLNPQSFSCSIEVWASSSSTSSSWCCAHCLSHSPAKQAQVCTPGRYRLRLQRLLPAFNLPQAHSHFSYFWPYLLFTAVYIFVSIVDLQVNEEIAKISVNWLSLITLLLGATSKELVYKNIRFEAWDLGGQERLRASWATYYRGTHALIAVIDSTDRARISIMKEELFRLLGHEDLQHSIILIFANKQDLKDAMTLAEITDCLSLHSIKNHNWHIQACCALTGDGLYDGLGWITQRVIGKAPS</sequence>
<evidence type="ECO:0000256" key="6">
    <source>
        <dbReference type="ARBA" id="ARBA00022892"/>
    </source>
</evidence>
<evidence type="ECO:0000256" key="3">
    <source>
        <dbReference type="ARBA" id="ARBA00022448"/>
    </source>
</evidence>
<dbReference type="InParanoid" id="A0A6P9F5G5"/>
<dbReference type="GO" id="GO:0003676">
    <property type="term" value="F:nucleic acid binding"/>
    <property type="evidence" value="ECO:0007669"/>
    <property type="project" value="InterPro"/>
</dbReference>